<dbReference type="InterPro" id="IPR001471">
    <property type="entry name" value="AP2/ERF_dom"/>
</dbReference>
<organism evidence="7 8">
    <name type="scientific">Ectocarpus siliculosus</name>
    <name type="common">Brown alga</name>
    <name type="synonym">Conferva siliculosa</name>
    <dbReference type="NCBI Taxonomy" id="2880"/>
    <lineage>
        <taxon>Eukaryota</taxon>
        <taxon>Sar</taxon>
        <taxon>Stramenopiles</taxon>
        <taxon>Ochrophyta</taxon>
        <taxon>PX clade</taxon>
        <taxon>Phaeophyceae</taxon>
        <taxon>Ectocarpales</taxon>
        <taxon>Ectocarpaceae</taxon>
        <taxon>Ectocarpus</taxon>
    </lineage>
</organism>
<comment type="subcellular location">
    <subcellularLocation>
        <location evidence="1">Nucleus</location>
    </subcellularLocation>
</comment>
<dbReference type="Gene3D" id="3.30.730.10">
    <property type="entry name" value="AP2/ERF domain"/>
    <property type="match status" value="1"/>
</dbReference>
<dbReference type="PROSITE" id="PS51032">
    <property type="entry name" value="AP2_ERF"/>
    <property type="match status" value="1"/>
</dbReference>
<dbReference type="InterPro" id="IPR016177">
    <property type="entry name" value="DNA-bd_dom_sf"/>
</dbReference>
<dbReference type="GO" id="GO:0003677">
    <property type="term" value="F:DNA binding"/>
    <property type="evidence" value="ECO:0007669"/>
    <property type="project" value="UniProtKB-KW"/>
</dbReference>
<feature type="domain" description="AP2/ERF" evidence="6">
    <location>
        <begin position="18"/>
        <end position="74"/>
    </location>
</feature>
<dbReference type="AlphaFoldDB" id="D8LNL0"/>
<protein>
    <recommendedName>
        <fullName evidence="6">AP2/ERF domain-containing protein</fullName>
    </recommendedName>
</protein>
<keyword evidence="2" id="KW-0805">Transcription regulation</keyword>
<dbReference type="InParanoid" id="D8LNL0"/>
<name>D8LNL0_ECTSI</name>
<sequence length="153" mass="16451">MGPAWVQLKTYSAQPGPPYRGVRFNRMTNAWGAMVSCKGREVEISCHEHEEEAALAHDRRVLELFGAGSRVNFQYSGLVDRGTMQVLGLRSADGTEIPFPTGGGGGGGGGGGEQANSSCRHKRYRGADDPCWAGAAKGILWRRGPSTRFGRNL</sequence>
<keyword evidence="3" id="KW-0238">DNA-binding</keyword>
<keyword evidence="4" id="KW-0804">Transcription</keyword>
<dbReference type="GO" id="GO:0005634">
    <property type="term" value="C:nucleus"/>
    <property type="evidence" value="ECO:0007669"/>
    <property type="project" value="UniProtKB-SubCell"/>
</dbReference>
<accession>D8LNL0</accession>
<keyword evidence="5" id="KW-0539">Nucleus</keyword>
<evidence type="ECO:0000259" key="6">
    <source>
        <dbReference type="PROSITE" id="PS51032"/>
    </source>
</evidence>
<evidence type="ECO:0000256" key="4">
    <source>
        <dbReference type="ARBA" id="ARBA00023163"/>
    </source>
</evidence>
<evidence type="ECO:0000256" key="1">
    <source>
        <dbReference type="ARBA" id="ARBA00004123"/>
    </source>
</evidence>
<gene>
    <name evidence="7" type="ORF">Esi_0493_0011</name>
</gene>
<evidence type="ECO:0000256" key="3">
    <source>
        <dbReference type="ARBA" id="ARBA00023125"/>
    </source>
</evidence>
<dbReference type="Proteomes" id="UP000002630">
    <property type="component" value="Unassembled WGS sequence"/>
</dbReference>
<reference evidence="7 8" key="1">
    <citation type="journal article" date="2010" name="Nature">
        <title>The Ectocarpus genome and the independent evolution of multicellularity in brown algae.</title>
        <authorList>
            <person name="Cock J.M."/>
            <person name="Sterck L."/>
            <person name="Rouze P."/>
            <person name="Scornet D."/>
            <person name="Allen A.E."/>
            <person name="Amoutzias G."/>
            <person name="Anthouard V."/>
            <person name="Artiguenave F."/>
            <person name="Aury J.M."/>
            <person name="Badger J.H."/>
            <person name="Beszteri B."/>
            <person name="Billiau K."/>
            <person name="Bonnet E."/>
            <person name="Bothwell J.H."/>
            <person name="Bowler C."/>
            <person name="Boyen C."/>
            <person name="Brownlee C."/>
            <person name="Carrano C.J."/>
            <person name="Charrier B."/>
            <person name="Cho G.Y."/>
            <person name="Coelho S.M."/>
            <person name="Collen J."/>
            <person name="Corre E."/>
            <person name="Da Silva C."/>
            <person name="Delage L."/>
            <person name="Delaroque N."/>
            <person name="Dittami S.M."/>
            <person name="Doulbeau S."/>
            <person name="Elias M."/>
            <person name="Farnham G."/>
            <person name="Gachon C.M."/>
            <person name="Gschloessl B."/>
            <person name="Heesch S."/>
            <person name="Jabbari K."/>
            <person name="Jubin C."/>
            <person name="Kawai H."/>
            <person name="Kimura K."/>
            <person name="Kloareg B."/>
            <person name="Kupper F.C."/>
            <person name="Lang D."/>
            <person name="Le Bail A."/>
            <person name="Leblanc C."/>
            <person name="Lerouge P."/>
            <person name="Lohr M."/>
            <person name="Lopez P.J."/>
            <person name="Martens C."/>
            <person name="Maumus F."/>
            <person name="Michel G."/>
            <person name="Miranda-Saavedra D."/>
            <person name="Morales J."/>
            <person name="Moreau H."/>
            <person name="Motomura T."/>
            <person name="Nagasato C."/>
            <person name="Napoli C.A."/>
            <person name="Nelson D.R."/>
            <person name="Nyvall-Collen P."/>
            <person name="Peters A.F."/>
            <person name="Pommier C."/>
            <person name="Potin P."/>
            <person name="Poulain J."/>
            <person name="Quesneville H."/>
            <person name="Read B."/>
            <person name="Rensing S.A."/>
            <person name="Ritter A."/>
            <person name="Rousvoal S."/>
            <person name="Samanta M."/>
            <person name="Samson G."/>
            <person name="Schroeder D.C."/>
            <person name="Segurens B."/>
            <person name="Strittmatter M."/>
            <person name="Tonon T."/>
            <person name="Tregear J.W."/>
            <person name="Valentin K."/>
            <person name="von Dassow P."/>
            <person name="Yamagishi T."/>
            <person name="Van de Peer Y."/>
            <person name="Wincker P."/>
        </authorList>
    </citation>
    <scope>NUCLEOTIDE SEQUENCE [LARGE SCALE GENOMIC DNA]</scope>
    <source>
        <strain evidence="8">Ec32 / CCAP1310/4</strain>
    </source>
</reference>
<dbReference type="EMBL" id="FN649760">
    <property type="protein sequence ID" value="CBN76284.1"/>
    <property type="molecule type" value="Genomic_DNA"/>
</dbReference>
<proteinExistence type="predicted"/>
<dbReference type="InterPro" id="IPR036955">
    <property type="entry name" value="AP2/ERF_dom_sf"/>
</dbReference>
<evidence type="ECO:0000256" key="2">
    <source>
        <dbReference type="ARBA" id="ARBA00023015"/>
    </source>
</evidence>
<evidence type="ECO:0000313" key="8">
    <source>
        <dbReference type="Proteomes" id="UP000002630"/>
    </source>
</evidence>
<keyword evidence="8" id="KW-1185">Reference proteome</keyword>
<dbReference type="GO" id="GO:0003700">
    <property type="term" value="F:DNA-binding transcription factor activity"/>
    <property type="evidence" value="ECO:0007669"/>
    <property type="project" value="InterPro"/>
</dbReference>
<dbReference type="SUPFAM" id="SSF54171">
    <property type="entry name" value="DNA-binding domain"/>
    <property type="match status" value="1"/>
</dbReference>
<dbReference type="OrthoDB" id="10497562at2759"/>
<evidence type="ECO:0000313" key="7">
    <source>
        <dbReference type="EMBL" id="CBN76284.1"/>
    </source>
</evidence>
<evidence type="ECO:0000256" key="5">
    <source>
        <dbReference type="ARBA" id="ARBA00023242"/>
    </source>
</evidence>